<accession>A0A9D1S465</accession>
<reference evidence="1" key="1">
    <citation type="submission" date="2020-10" db="EMBL/GenBank/DDBJ databases">
        <authorList>
            <person name="Gilroy R."/>
        </authorList>
    </citation>
    <scope>NUCLEOTIDE SEQUENCE</scope>
    <source>
        <strain evidence="1">ChiSxjej2B14-8506</strain>
    </source>
</reference>
<protein>
    <submittedName>
        <fullName evidence="1">HK97 gp10 family phage protein</fullName>
    </submittedName>
</protein>
<dbReference type="NCBIfam" id="TIGR01725">
    <property type="entry name" value="phge_HK97_gp10"/>
    <property type="match status" value="1"/>
</dbReference>
<proteinExistence type="predicted"/>
<name>A0A9D1S465_9FIRM</name>
<dbReference type="AlphaFoldDB" id="A0A9D1S465"/>
<evidence type="ECO:0000313" key="2">
    <source>
        <dbReference type="Proteomes" id="UP000824123"/>
    </source>
</evidence>
<sequence length="136" mass="14959">MASFNFTGLDELISQLSAISDNVDDACMAASEAGAAVALEAIKESVPVRTGALRDHIKIADKGYSATDGHWCDIYPTGMKPGNGNPDARRYATVGFVLEYGRSNMRARPWMRPAVEREEERIHEAMERELMARLGL</sequence>
<dbReference type="EMBL" id="DVNK01000006">
    <property type="protein sequence ID" value="HIU45803.1"/>
    <property type="molecule type" value="Genomic_DNA"/>
</dbReference>
<dbReference type="Pfam" id="PF04883">
    <property type="entry name" value="HK97-gp10_like"/>
    <property type="match status" value="1"/>
</dbReference>
<reference evidence="1" key="2">
    <citation type="journal article" date="2021" name="PeerJ">
        <title>Extensive microbial diversity within the chicken gut microbiome revealed by metagenomics and culture.</title>
        <authorList>
            <person name="Gilroy R."/>
            <person name="Ravi A."/>
            <person name="Getino M."/>
            <person name="Pursley I."/>
            <person name="Horton D.L."/>
            <person name="Alikhan N.F."/>
            <person name="Baker D."/>
            <person name="Gharbi K."/>
            <person name="Hall N."/>
            <person name="Watson M."/>
            <person name="Adriaenssens E.M."/>
            <person name="Foster-Nyarko E."/>
            <person name="Jarju S."/>
            <person name="Secka A."/>
            <person name="Antonio M."/>
            <person name="Oren A."/>
            <person name="Chaudhuri R.R."/>
            <person name="La Ragione R."/>
            <person name="Hildebrand F."/>
            <person name="Pallen M.J."/>
        </authorList>
    </citation>
    <scope>NUCLEOTIDE SEQUENCE</scope>
    <source>
        <strain evidence="1">ChiSxjej2B14-8506</strain>
    </source>
</reference>
<evidence type="ECO:0000313" key="1">
    <source>
        <dbReference type="EMBL" id="HIU45803.1"/>
    </source>
</evidence>
<dbReference type="InterPro" id="IPR010064">
    <property type="entry name" value="HK97-gp10_tail"/>
</dbReference>
<organism evidence="1 2">
    <name type="scientific">Candidatus Fimadaptatus faecigallinarum</name>
    <dbReference type="NCBI Taxonomy" id="2840814"/>
    <lineage>
        <taxon>Bacteria</taxon>
        <taxon>Bacillati</taxon>
        <taxon>Bacillota</taxon>
        <taxon>Clostridia</taxon>
        <taxon>Eubacteriales</taxon>
        <taxon>Candidatus Fimadaptatus</taxon>
    </lineage>
</organism>
<dbReference type="Proteomes" id="UP000824123">
    <property type="component" value="Unassembled WGS sequence"/>
</dbReference>
<gene>
    <name evidence="1" type="ORF">IAC59_00915</name>
</gene>
<comment type="caution">
    <text evidence="1">The sequence shown here is derived from an EMBL/GenBank/DDBJ whole genome shotgun (WGS) entry which is preliminary data.</text>
</comment>